<dbReference type="Proteomes" id="UP001522905">
    <property type="component" value="Unassembled WGS sequence"/>
</dbReference>
<dbReference type="EMBL" id="JAJIAO010000002">
    <property type="protein sequence ID" value="MCK8624643.1"/>
    <property type="molecule type" value="Genomic_DNA"/>
</dbReference>
<dbReference type="Pfam" id="PF02803">
    <property type="entry name" value="Thiolase_C"/>
    <property type="match status" value="1"/>
</dbReference>
<sequence>MNKKVVIVSAKRTPIGKLNGSLQKFSAVDLGTIVTESAIEKIHLPKEEIDQVIFGNVLQAGNGQNVARQIELNAGAKIESTANTINQVCGSGMKALHNASMEIQLGNADIVIAGGTESMSNAPFLNKNIRTEHKLGDISLIDSMQHDALIDAFSGKHMGITAENVASKFNISRKEQDEWAFESNQRAINAEDAGWFQNEIHPIDIYSRKSNFKMKNDESIYRNSSIEKLNNLKPAFIANGTVTAGNSSGINDGASALILMSEEKANYLGIEPLATIEDYTEIGINPSIMGYAPYYAIKKLLSKNKSTVDDIDLFEINEAFASQTLAVANNLNISKEKLNIAGGAIALGHPLGDSGARIVVTLINNLKRTQKHSGVASICIGGGMGMAMKISVN</sequence>
<dbReference type="InterPro" id="IPR020613">
    <property type="entry name" value="Thiolase_CS"/>
</dbReference>
<feature type="domain" description="Thiolase N-terminal" evidence="7">
    <location>
        <begin position="5"/>
        <end position="263"/>
    </location>
</feature>
<dbReference type="InterPro" id="IPR020610">
    <property type="entry name" value="Thiolase_AS"/>
</dbReference>
<evidence type="ECO:0000256" key="5">
    <source>
        <dbReference type="ARBA" id="ARBA00030755"/>
    </source>
</evidence>
<dbReference type="SUPFAM" id="SSF53901">
    <property type="entry name" value="Thiolase-like"/>
    <property type="match status" value="2"/>
</dbReference>
<dbReference type="InterPro" id="IPR002155">
    <property type="entry name" value="Thiolase"/>
</dbReference>
<dbReference type="CDD" id="cd00751">
    <property type="entry name" value="thiolase"/>
    <property type="match status" value="1"/>
</dbReference>
<evidence type="ECO:0000256" key="3">
    <source>
        <dbReference type="ARBA" id="ARBA00022679"/>
    </source>
</evidence>
<evidence type="ECO:0000259" key="7">
    <source>
        <dbReference type="Pfam" id="PF00108"/>
    </source>
</evidence>
<evidence type="ECO:0000259" key="8">
    <source>
        <dbReference type="Pfam" id="PF02803"/>
    </source>
</evidence>
<organism evidence="9 10">
    <name type="scientific">Apilactobacillus xinyiensis</name>
    <dbReference type="NCBI Taxonomy" id="2841032"/>
    <lineage>
        <taxon>Bacteria</taxon>
        <taxon>Bacillati</taxon>
        <taxon>Bacillota</taxon>
        <taxon>Bacilli</taxon>
        <taxon>Lactobacillales</taxon>
        <taxon>Lactobacillaceae</taxon>
        <taxon>Apilactobacillus</taxon>
    </lineage>
</organism>
<dbReference type="PANTHER" id="PTHR18919:SF107">
    <property type="entry name" value="ACETYL-COA ACETYLTRANSFERASE, CYTOSOLIC"/>
    <property type="match status" value="1"/>
</dbReference>
<dbReference type="Pfam" id="PF00108">
    <property type="entry name" value="Thiolase_N"/>
    <property type="match status" value="1"/>
</dbReference>
<dbReference type="EC" id="2.3.1.9" evidence="2"/>
<accession>A0ABT0I1P4</accession>
<dbReference type="InterPro" id="IPR020615">
    <property type="entry name" value="Thiolase_acyl_enz_int_AS"/>
</dbReference>
<evidence type="ECO:0000256" key="6">
    <source>
        <dbReference type="RuleBase" id="RU003557"/>
    </source>
</evidence>
<proteinExistence type="inferred from homology"/>
<feature type="domain" description="Thiolase C-terminal" evidence="8">
    <location>
        <begin position="271"/>
        <end position="390"/>
    </location>
</feature>
<dbReference type="InterPro" id="IPR020616">
    <property type="entry name" value="Thiolase_N"/>
</dbReference>
<reference evidence="9 10" key="1">
    <citation type="submission" date="2021-11" db="EMBL/GenBank/DDBJ databases">
        <title>Comparative genomics of bee honey and flower isolates.</title>
        <authorList>
            <person name="Bechtner J.D."/>
            <person name="Gallus M.K."/>
            <person name="Ehrmann M."/>
        </authorList>
    </citation>
    <scope>NUCLEOTIDE SEQUENCE [LARGE SCALE GENOMIC DNA]</scope>
    <source>
        <strain evidence="9 10">M161</strain>
    </source>
</reference>
<dbReference type="InterPro" id="IPR020617">
    <property type="entry name" value="Thiolase_C"/>
</dbReference>
<gene>
    <name evidence="9" type="ORF">LNP07_03855</name>
</gene>
<evidence type="ECO:0000256" key="1">
    <source>
        <dbReference type="ARBA" id="ARBA00010982"/>
    </source>
</evidence>
<dbReference type="PIRSF" id="PIRSF000429">
    <property type="entry name" value="Ac-CoA_Ac_transf"/>
    <property type="match status" value="1"/>
</dbReference>
<dbReference type="PROSITE" id="PS00099">
    <property type="entry name" value="THIOLASE_3"/>
    <property type="match status" value="1"/>
</dbReference>
<evidence type="ECO:0000313" key="9">
    <source>
        <dbReference type="EMBL" id="MCK8624643.1"/>
    </source>
</evidence>
<evidence type="ECO:0000256" key="2">
    <source>
        <dbReference type="ARBA" id="ARBA00012705"/>
    </source>
</evidence>
<keyword evidence="10" id="KW-1185">Reference proteome</keyword>
<evidence type="ECO:0000313" key="10">
    <source>
        <dbReference type="Proteomes" id="UP001522905"/>
    </source>
</evidence>
<name>A0ABT0I1P4_9LACO</name>
<dbReference type="PROSITE" id="PS00098">
    <property type="entry name" value="THIOLASE_1"/>
    <property type="match status" value="1"/>
</dbReference>
<dbReference type="InterPro" id="IPR016039">
    <property type="entry name" value="Thiolase-like"/>
</dbReference>
<evidence type="ECO:0000256" key="4">
    <source>
        <dbReference type="ARBA" id="ARBA00023315"/>
    </source>
</evidence>
<dbReference type="Gene3D" id="3.40.47.10">
    <property type="match status" value="2"/>
</dbReference>
<comment type="similarity">
    <text evidence="1 6">Belongs to the thiolase-like superfamily. Thiolase family.</text>
</comment>
<dbReference type="NCBIfam" id="TIGR01930">
    <property type="entry name" value="AcCoA-C-Actrans"/>
    <property type="match status" value="1"/>
</dbReference>
<keyword evidence="4 6" id="KW-0012">Acyltransferase</keyword>
<protein>
    <recommendedName>
        <fullName evidence="2">acetyl-CoA C-acetyltransferase</fullName>
        <ecNumber evidence="2">2.3.1.9</ecNumber>
    </recommendedName>
    <alternativeName>
        <fullName evidence="5">Acetoacetyl-CoA thiolase</fullName>
    </alternativeName>
</protein>
<comment type="caution">
    <text evidence="9">The sequence shown here is derived from an EMBL/GenBank/DDBJ whole genome shotgun (WGS) entry which is preliminary data.</text>
</comment>
<keyword evidence="3 6" id="KW-0808">Transferase</keyword>
<dbReference type="RefSeq" id="WP_248601646.1">
    <property type="nucleotide sequence ID" value="NZ_JAJIAO010000002.1"/>
</dbReference>
<dbReference type="PANTHER" id="PTHR18919">
    <property type="entry name" value="ACETYL-COA C-ACYLTRANSFERASE"/>
    <property type="match status" value="1"/>
</dbReference>
<dbReference type="PROSITE" id="PS00737">
    <property type="entry name" value="THIOLASE_2"/>
    <property type="match status" value="1"/>
</dbReference>